<gene>
    <name evidence="1" type="ORF">G3T16_13115</name>
</gene>
<reference evidence="1 2" key="1">
    <citation type="submission" date="2020-02" db="EMBL/GenBank/DDBJ databases">
        <title>Genome sequencing for Kineobactrum sp. M2.</title>
        <authorList>
            <person name="Park S.-J."/>
        </authorList>
    </citation>
    <scope>NUCLEOTIDE SEQUENCE [LARGE SCALE GENOMIC DNA]</scope>
    <source>
        <strain evidence="1 2">M2</strain>
    </source>
</reference>
<dbReference type="AlphaFoldDB" id="A0A6C0U2E7"/>
<dbReference type="InterPro" id="IPR038444">
    <property type="entry name" value="DUF465_sf"/>
</dbReference>
<dbReference type="Pfam" id="PF04325">
    <property type="entry name" value="DUF465"/>
    <property type="match status" value="1"/>
</dbReference>
<organism evidence="1 2">
    <name type="scientific">Kineobactrum salinum</name>
    <dbReference type="NCBI Taxonomy" id="2708301"/>
    <lineage>
        <taxon>Bacteria</taxon>
        <taxon>Pseudomonadati</taxon>
        <taxon>Pseudomonadota</taxon>
        <taxon>Gammaproteobacteria</taxon>
        <taxon>Cellvibrionales</taxon>
        <taxon>Halieaceae</taxon>
        <taxon>Kineobactrum</taxon>
    </lineage>
</organism>
<evidence type="ECO:0000313" key="2">
    <source>
        <dbReference type="Proteomes" id="UP000477680"/>
    </source>
</evidence>
<protein>
    <submittedName>
        <fullName evidence="1">DUF465 domain-containing protein</fullName>
    </submittedName>
</protein>
<dbReference type="Proteomes" id="UP000477680">
    <property type="component" value="Chromosome"/>
</dbReference>
<keyword evidence="2" id="KW-1185">Reference proteome</keyword>
<evidence type="ECO:0000313" key="1">
    <source>
        <dbReference type="EMBL" id="QIB66206.1"/>
    </source>
</evidence>
<dbReference type="KEGG" id="kim:G3T16_13115"/>
<accession>A0A6C0U2E7</accession>
<name>A0A6C0U2E7_9GAMM</name>
<dbReference type="Gene3D" id="6.10.280.50">
    <property type="match status" value="1"/>
</dbReference>
<dbReference type="InterPro" id="IPR007420">
    <property type="entry name" value="DUF465"/>
</dbReference>
<dbReference type="RefSeq" id="WP_163495641.1">
    <property type="nucleotide sequence ID" value="NZ_CP048711.1"/>
</dbReference>
<proteinExistence type="predicted"/>
<dbReference type="EMBL" id="CP048711">
    <property type="protein sequence ID" value="QIB66206.1"/>
    <property type="molecule type" value="Genomic_DNA"/>
</dbReference>
<sequence length="80" mass="9663">MSVEHHDLVHEFPEFRERIHKLKTTDTHFRKLFDEYHELTRSIENMENEVTPAATRTEERAKVQRLHLKDALYCMLNAVE</sequence>